<evidence type="ECO:0000256" key="4">
    <source>
        <dbReference type="ARBA" id="ARBA00022933"/>
    </source>
</evidence>
<dbReference type="EMBL" id="JANIIK010000111">
    <property type="protein sequence ID" value="KAJ3594950.1"/>
    <property type="molecule type" value="Genomic_DNA"/>
</dbReference>
<dbReference type="InterPro" id="IPR037941">
    <property type="entry name" value="SeP"/>
</dbReference>
<dbReference type="InterPro" id="IPR007671">
    <property type="entry name" value="Selenoprotein-P_N"/>
</dbReference>
<dbReference type="AlphaFoldDB" id="A0A9Q0DXE9"/>
<dbReference type="OrthoDB" id="6134775at2759"/>
<feature type="compositionally biased region" description="Basic residues" evidence="6">
    <location>
        <begin position="196"/>
        <end position="208"/>
    </location>
</feature>
<name>A0A9Q0DXE9_9TELE</name>
<dbReference type="PANTHER" id="PTHR10105">
    <property type="entry name" value="SELENOPROTEIN P"/>
    <property type="match status" value="1"/>
</dbReference>
<protein>
    <recommendedName>
        <fullName evidence="8">Selenoprotein P N-terminal domain-containing protein</fullName>
    </recommendedName>
</protein>
<keyword evidence="3 7" id="KW-0732">Signal</keyword>
<dbReference type="PANTHER" id="PTHR10105:SF4">
    <property type="entry name" value="SELENOPROTEIN P2"/>
    <property type="match status" value="1"/>
</dbReference>
<comment type="subcellular location">
    <subcellularLocation>
        <location evidence="1">Secreted</location>
    </subcellularLocation>
</comment>
<reference evidence="9" key="1">
    <citation type="submission" date="2022-07" db="EMBL/GenBank/DDBJ databases">
        <title>Chromosome-level genome of Muraenolepis orangiensis.</title>
        <authorList>
            <person name="Kim J."/>
        </authorList>
    </citation>
    <scope>NUCLEOTIDE SEQUENCE</scope>
    <source>
        <strain evidence="9">KU_S4_2022</strain>
        <tissue evidence="9">Muscle</tissue>
    </source>
</reference>
<evidence type="ECO:0000256" key="3">
    <source>
        <dbReference type="ARBA" id="ARBA00022729"/>
    </source>
</evidence>
<dbReference type="GO" id="GO:0008430">
    <property type="term" value="F:selenium binding"/>
    <property type="evidence" value="ECO:0007669"/>
    <property type="project" value="InterPro"/>
</dbReference>
<feature type="compositionally biased region" description="Polar residues" evidence="6">
    <location>
        <begin position="154"/>
        <end position="171"/>
    </location>
</feature>
<dbReference type="Proteomes" id="UP001148018">
    <property type="component" value="Unassembled WGS sequence"/>
</dbReference>
<evidence type="ECO:0000256" key="7">
    <source>
        <dbReference type="SAM" id="SignalP"/>
    </source>
</evidence>
<feature type="domain" description="Selenoprotein P N-terminal" evidence="8">
    <location>
        <begin position="42"/>
        <end position="232"/>
    </location>
</feature>
<gene>
    <name evidence="9" type="ORF">NHX12_004255</name>
</gene>
<feature type="region of interest" description="Disordered" evidence="6">
    <location>
        <begin position="196"/>
        <end position="235"/>
    </location>
</feature>
<keyword evidence="10" id="KW-1185">Reference proteome</keyword>
<accession>A0A9Q0DXE9</accession>
<keyword evidence="5" id="KW-0325">Glycoprotein</keyword>
<evidence type="ECO:0000259" key="8">
    <source>
        <dbReference type="Pfam" id="PF04592"/>
    </source>
</evidence>
<evidence type="ECO:0000256" key="2">
    <source>
        <dbReference type="ARBA" id="ARBA00022525"/>
    </source>
</evidence>
<proteinExistence type="predicted"/>
<dbReference type="GO" id="GO:0005576">
    <property type="term" value="C:extracellular region"/>
    <property type="evidence" value="ECO:0007669"/>
    <property type="project" value="UniProtKB-SubCell"/>
</dbReference>
<evidence type="ECO:0000313" key="10">
    <source>
        <dbReference type="Proteomes" id="UP001148018"/>
    </source>
</evidence>
<dbReference type="Pfam" id="PF04592">
    <property type="entry name" value="SelP_N"/>
    <property type="match status" value="1"/>
</dbReference>
<evidence type="ECO:0000256" key="1">
    <source>
        <dbReference type="ARBA" id="ARBA00004613"/>
    </source>
</evidence>
<feature type="compositionally biased region" description="Polar residues" evidence="6">
    <location>
        <begin position="211"/>
        <end position="227"/>
    </location>
</feature>
<feature type="signal peptide" evidence="7">
    <location>
        <begin position="1"/>
        <end position="19"/>
    </location>
</feature>
<feature type="chain" id="PRO_5040256451" description="Selenoprotein P N-terminal domain-containing protein" evidence="7">
    <location>
        <begin position="20"/>
        <end position="235"/>
    </location>
</feature>
<organism evidence="9 10">
    <name type="scientific">Muraenolepis orangiensis</name>
    <name type="common">Patagonian moray cod</name>
    <dbReference type="NCBI Taxonomy" id="630683"/>
    <lineage>
        <taxon>Eukaryota</taxon>
        <taxon>Metazoa</taxon>
        <taxon>Chordata</taxon>
        <taxon>Craniata</taxon>
        <taxon>Vertebrata</taxon>
        <taxon>Euteleostomi</taxon>
        <taxon>Actinopterygii</taxon>
        <taxon>Neopterygii</taxon>
        <taxon>Teleostei</taxon>
        <taxon>Neoteleostei</taxon>
        <taxon>Acanthomorphata</taxon>
        <taxon>Zeiogadaria</taxon>
        <taxon>Gadariae</taxon>
        <taxon>Gadiformes</taxon>
        <taxon>Muraenolepidoidei</taxon>
        <taxon>Muraenolepididae</taxon>
        <taxon>Muraenolepis</taxon>
    </lineage>
</organism>
<comment type="caution">
    <text evidence="9">The sequence shown here is derived from an EMBL/GenBank/DDBJ whole genome shotgun (WGS) entry which is preliminary data.</text>
</comment>
<sequence length="235" mass="26756">MRCLLPLWLGASLPGLLWAATALLVEGDSDPSRICKAAPNWQASKLGHLRDKLRRSNLTEVAMMVVNERQALSRAMYWELKRRVPVGVPVYQQAPLQDDVWDILDGDKDDFLVYDSFLHYPYIEAAVRATYLKNICNCSCLIFSKETLSGGGNHTASGETTLPTTPQGTPRQTEDMDMEYATTSPQGVHQHLYLHQHHHHHPPHHHQLNHMNNTGNMSHSLHYNHPTNHNHRQKK</sequence>
<keyword evidence="4" id="KW-0712">Selenocysteine</keyword>
<dbReference type="GO" id="GO:0001887">
    <property type="term" value="P:selenium compound metabolic process"/>
    <property type="evidence" value="ECO:0007669"/>
    <property type="project" value="TreeGrafter"/>
</dbReference>
<feature type="region of interest" description="Disordered" evidence="6">
    <location>
        <begin position="152"/>
        <end position="173"/>
    </location>
</feature>
<keyword evidence="2" id="KW-0964">Secreted</keyword>
<evidence type="ECO:0000256" key="5">
    <source>
        <dbReference type="ARBA" id="ARBA00023180"/>
    </source>
</evidence>
<evidence type="ECO:0000313" key="9">
    <source>
        <dbReference type="EMBL" id="KAJ3594950.1"/>
    </source>
</evidence>
<evidence type="ECO:0000256" key="6">
    <source>
        <dbReference type="SAM" id="MobiDB-lite"/>
    </source>
</evidence>